<gene>
    <name evidence="9" type="ORF">chiPu_0001007</name>
</gene>
<feature type="transmembrane region" description="Helical" evidence="8">
    <location>
        <begin position="382"/>
        <end position="405"/>
    </location>
</feature>
<feature type="transmembrane region" description="Helical" evidence="8">
    <location>
        <begin position="425"/>
        <end position="452"/>
    </location>
</feature>
<comment type="caution">
    <text evidence="9">The sequence shown here is derived from an EMBL/GenBank/DDBJ whole genome shotgun (WGS) entry which is preliminary data.</text>
</comment>
<feature type="transmembrane region" description="Helical" evidence="8">
    <location>
        <begin position="76"/>
        <end position="99"/>
    </location>
</feature>
<evidence type="ECO:0000256" key="1">
    <source>
        <dbReference type="ARBA" id="ARBA00004651"/>
    </source>
</evidence>
<name>A0A401RWZ4_CHIPU</name>
<dbReference type="STRING" id="137246.A0A401RWZ4"/>
<keyword evidence="6 8" id="KW-1133">Transmembrane helix</keyword>
<evidence type="ECO:0000313" key="10">
    <source>
        <dbReference type="Proteomes" id="UP000287033"/>
    </source>
</evidence>
<feature type="transmembrane region" description="Helical" evidence="8">
    <location>
        <begin position="330"/>
        <end position="350"/>
    </location>
</feature>
<evidence type="ECO:0000256" key="5">
    <source>
        <dbReference type="ARBA" id="ARBA00022692"/>
    </source>
</evidence>
<evidence type="ECO:0008006" key="11">
    <source>
        <dbReference type="Google" id="ProtNLM"/>
    </source>
</evidence>
<evidence type="ECO:0000256" key="6">
    <source>
        <dbReference type="ARBA" id="ARBA00022989"/>
    </source>
</evidence>
<feature type="transmembrane region" description="Helical" evidence="8">
    <location>
        <begin position="188"/>
        <end position="209"/>
    </location>
</feature>
<evidence type="ECO:0000256" key="8">
    <source>
        <dbReference type="SAM" id="Phobius"/>
    </source>
</evidence>
<dbReference type="Proteomes" id="UP000287033">
    <property type="component" value="Unassembled WGS sequence"/>
</dbReference>
<evidence type="ECO:0000256" key="4">
    <source>
        <dbReference type="ARBA" id="ARBA00022475"/>
    </source>
</evidence>
<dbReference type="Gene3D" id="1.20.1250.20">
    <property type="entry name" value="MFS general substrate transporter like domains"/>
    <property type="match status" value="1"/>
</dbReference>
<evidence type="ECO:0000256" key="3">
    <source>
        <dbReference type="ARBA" id="ARBA00022448"/>
    </source>
</evidence>
<keyword evidence="10" id="KW-1185">Reference proteome</keyword>
<dbReference type="PANTHER" id="PTHR11328:SF31">
    <property type="entry name" value="SODIUM-DEPENDENT LYSOPHOSPHATIDYLCHOLINE SYMPORTER 1 ISOFORM X1-RELATED"/>
    <property type="match status" value="1"/>
</dbReference>
<dbReference type="InterPro" id="IPR036259">
    <property type="entry name" value="MFS_trans_sf"/>
</dbReference>
<dbReference type="OMA" id="MAIRFCK"/>
<feature type="transmembrane region" description="Helical" evidence="8">
    <location>
        <begin position="472"/>
        <end position="493"/>
    </location>
</feature>
<feature type="transmembrane region" description="Helical" evidence="8">
    <location>
        <begin position="143"/>
        <end position="167"/>
    </location>
</feature>
<accession>A0A401RWZ4</accession>
<dbReference type="EMBL" id="BEZZ01000014">
    <property type="protein sequence ID" value="GCC22619.1"/>
    <property type="molecule type" value="Genomic_DNA"/>
</dbReference>
<dbReference type="PANTHER" id="PTHR11328">
    <property type="entry name" value="MAJOR FACILITATOR SUPERFAMILY DOMAIN-CONTAINING PROTEIN"/>
    <property type="match status" value="1"/>
</dbReference>
<sequence length="521" mass="58270">MGSEEQSLGEKLLEEEETYPHPGGSVRVLQKGNGRALPFCRKICFAVGGAPYQMTGNAIGFFLQIFLLDVVQMEAFYASLILFIGRVWDAFTDPIVGFLVSKSRRTRFGKLLPWILFSMPFGVASYFLLWFSPSYTMSWKYSFFWYLMTYCAFHTCMSCFHVPYSALTMFLGGGQRDRDSATAYRMGVEVVATLAGAAIQGQIVGAYHVQTAETCRMMQNGTELNNTSPLVNSLNNTKWAYMLAAMVIGSLYFLCSLILLLGVKEHTGGFAPKDHLHVSYVTGLKLVMSHKPYLSLTFGFLFISLAFQLVQNNFALFCTHAAGLGNHFQHIIFVILVSATVMVPFWQWVLVKFGKKIALFVGLIWYIPPLIIIATVNGNLPVIIVMAIAAGVSLAVAFLLPWSMLPDVVDDFRAKNPHCVDLEPLFYSFYVFFTKFAAGASLGFSTLCLHFSGYRPGSCEYISAVAMTLKVLIAPVPITLLLIGLIIFYFYPINEARRKELKMELEGVVKSWEMELEENTL</sequence>
<dbReference type="InterPro" id="IPR039672">
    <property type="entry name" value="MFS_2"/>
</dbReference>
<evidence type="ECO:0000256" key="7">
    <source>
        <dbReference type="ARBA" id="ARBA00023136"/>
    </source>
</evidence>
<dbReference type="SUPFAM" id="SSF103473">
    <property type="entry name" value="MFS general substrate transporter"/>
    <property type="match status" value="1"/>
</dbReference>
<reference evidence="9 10" key="1">
    <citation type="journal article" date="2018" name="Nat. Ecol. Evol.">
        <title>Shark genomes provide insights into elasmobranch evolution and the origin of vertebrates.</title>
        <authorList>
            <person name="Hara Y"/>
            <person name="Yamaguchi K"/>
            <person name="Onimaru K"/>
            <person name="Kadota M"/>
            <person name="Koyanagi M"/>
            <person name="Keeley SD"/>
            <person name="Tatsumi K"/>
            <person name="Tanaka K"/>
            <person name="Motone F"/>
            <person name="Kageyama Y"/>
            <person name="Nozu R"/>
            <person name="Adachi N"/>
            <person name="Nishimura O"/>
            <person name="Nakagawa R"/>
            <person name="Tanegashima C"/>
            <person name="Kiyatake I"/>
            <person name="Matsumoto R"/>
            <person name="Murakumo K"/>
            <person name="Nishida K"/>
            <person name="Terakita A"/>
            <person name="Kuratani S"/>
            <person name="Sato K"/>
            <person name="Hyodo S Kuraku.S."/>
        </authorList>
    </citation>
    <scope>NUCLEOTIDE SEQUENCE [LARGE SCALE GENOMIC DNA]</scope>
</reference>
<dbReference type="GO" id="GO:0015293">
    <property type="term" value="F:symporter activity"/>
    <property type="evidence" value="ECO:0007669"/>
    <property type="project" value="InterPro"/>
</dbReference>
<keyword evidence="5 8" id="KW-0812">Transmembrane</keyword>
<feature type="transmembrane region" description="Helical" evidence="8">
    <location>
        <begin position="357"/>
        <end position="376"/>
    </location>
</feature>
<protein>
    <recommendedName>
        <fullName evidence="11">Major facilitator superfamily (MFS) profile domain-containing protein</fullName>
    </recommendedName>
</protein>
<dbReference type="Pfam" id="PF13347">
    <property type="entry name" value="MFS_2"/>
    <property type="match status" value="1"/>
</dbReference>
<organism evidence="9 10">
    <name type="scientific">Chiloscyllium punctatum</name>
    <name type="common">Brownbanded bambooshark</name>
    <name type="synonym">Hemiscyllium punctatum</name>
    <dbReference type="NCBI Taxonomy" id="137246"/>
    <lineage>
        <taxon>Eukaryota</taxon>
        <taxon>Metazoa</taxon>
        <taxon>Chordata</taxon>
        <taxon>Craniata</taxon>
        <taxon>Vertebrata</taxon>
        <taxon>Chondrichthyes</taxon>
        <taxon>Elasmobranchii</taxon>
        <taxon>Galeomorphii</taxon>
        <taxon>Galeoidea</taxon>
        <taxon>Orectolobiformes</taxon>
        <taxon>Hemiscylliidae</taxon>
        <taxon>Chiloscyllium</taxon>
    </lineage>
</organism>
<feature type="transmembrane region" description="Helical" evidence="8">
    <location>
        <begin position="239"/>
        <end position="263"/>
    </location>
</feature>
<comment type="similarity">
    <text evidence="2">Belongs to the major facilitator superfamily.</text>
</comment>
<dbReference type="OrthoDB" id="197206at2759"/>
<feature type="transmembrane region" description="Helical" evidence="8">
    <location>
        <begin position="293"/>
        <end position="310"/>
    </location>
</feature>
<proteinExistence type="inferred from homology"/>
<dbReference type="GO" id="GO:0005886">
    <property type="term" value="C:plasma membrane"/>
    <property type="evidence" value="ECO:0007669"/>
    <property type="project" value="UniProtKB-SubCell"/>
</dbReference>
<keyword evidence="4" id="KW-1003">Cell membrane</keyword>
<evidence type="ECO:0000256" key="2">
    <source>
        <dbReference type="ARBA" id="ARBA00008335"/>
    </source>
</evidence>
<dbReference type="GO" id="GO:0008643">
    <property type="term" value="P:carbohydrate transport"/>
    <property type="evidence" value="ECO:0007669"/>
    <property type="project" value="InterPro"/>
</dbReference>
<comment type="subcellular location">
    <subcellularLocation>
        <location evidence="1">Cell membrane</location>
        <topology evidence="1">Multi-pass membrane protein</topology>
    </subcellularLocation>
</comment>
<evidence type="ECO:0000313" key="9">
    <source>
        <dbReference type="EMBL" id="GCC22619.1"/>
    </source>
</evidence>
<keyword evidence="3" id="KW-0813">Transport</keyword>
<feature type="transmembrane region" description="Helical" evidence="8">
    <location>
        <begin position="111"/>
        <end position="131"/>
    </location>
</feature>
<dbReference type="FunFam" id="1.20.1250.20:FF:000183">
    <property type="entry name" value="sodium-dependent lysophosphatidylcholine symporter 1 isoform X2"/>
    <property type="match status" value="1"/>
</dbReference>
<dbReference type="AlphaFoldDB" id="A0A401RWZ4"/>
<keyword evidence="7 8" id="KW-0472">Membrane</keyword>